<accession>X1DFK7</accession>
<gene>
    <name evidence="1" type="ORF">S03H2_04225</name>
</gene>
<proteinExistence type="predicted"/>
<organism evidence="1">
    <name type="scientific">marine sediment metagenome</name>
    <dbReference type="NCBI Taxonomy" id="412755"/>
    <lineage>
        <taxon>unclassified sequences</taxon>
        <taxon>metagenomes</taxon>
        <taxon>ecological metagenomes</taxon>
    </lineage>
</organism>
<comment type="caution">
    <text evidence="1">The sequence shown here is derived from an EMBL/GenBank/DDBJ whole genome shotgun (WGS) entry which is preliminary data.</text>
</comment>
<evidence type="ECO:0000313" key="1">
    <source>
        <dbReference type="EMBL" id="GAH19621.1"/>
    </source>
</evidence>
<dbReference type="AlphaFoldDB" id="X1DFK7"/>
<sequence length="128" mass="14474">MKRGNEFYSVELDKEKNRIYFSMTGDVPSVNIVSNFESDWKSTVSESKQGFTILGDLSKSGKLSPEFEALNTKVQGWLMGQGCRKVAQLIGDLNVMSQVNAFAEKSGMRNVLRAFNFEKTAEMWLNMQ</sequence>
<name>X1DFK7_9ZZZZ</name>
<reference evidence="1" key="1">
    <citation type="journal article" date="2014" name="Front. Microbiol.">
        <title>High frequency of phylogenetically diverse reductive dehalogenase-homologous genes in deep subseafloor sedimentary metagenomes.</title>
        <authorList>
            <person name="Kawai M."/>
            <person name="Futagami T."/>
            <person name="Toyoda A."/>
            <person name="Takaki Y."/>
            <person name="Nishi S."/>
            <person name="Hori S."/>
            <person name="Arai W."/>
            <person name="Tsubouchi T."/>
            <person name="Morono Y."/>
            <person name="Uchiyama I."/>
            <person name="Ito T."/>
            <person name="Fujiyama A."/>
            <person name="Inagaki F."/>
            <person name="Takami H."/>
        </authorList>
    </citation>
    <scope>NUCLEOTIDE SEQUENCE</scope>
    <source>
        <strain evidence="1">Expedition CK06-06</strain>
    </source>
</reference>
<protein>
    <recommendedName>
        <fullName evidence="2">STAS/SEC14 domain-containing protein</fullName>
    </recommendedName>
</protein>
<dbReference type="EMBL" id="BARU01001654">
    <property type="protein sequence ID" value="GAH19621.1"/>
    <property type="molecule type" value="Genomic_DNA"/>
</dbReference>
<evidence type="ECO:0008006" key="2">
    <source>
        <dbReference type="Google" id="ProtNLM"/>
    </source>
</evidence>